<keyword evidence="2" id="KW-0175">Coiled coil</keyword>
<sequence length="809" mass="91256">MANNGAGEGPRALPGDAGDEESIEREYDLLSSYADTTDYYSLLGLSRDPPPTDAAIRSAYRTLTLSFHPDKQPPHLQEAARKHFGKIHTAYETLIDPKKRVVYELMGEEGVQREWGRGGILGAFSEAENMQVGVKAMDKAQFRRWFVRKMKEKERSVLEDLVSNKIEMQVGFDAPMFDTSEDIIYVNIPKLMPSALALGFRFNIPFPSIPVYRPSNIHDEDEDGPAEKESASPGDDEEDMQLVIHASAAGNLRQMKRALPSPETGEDSEIEHGLPHLFQVKNFSLGASVHHAVQDHEIKDVPLNRLLFPFLGNSSIKVGASLLPTSSLNLTVEKSVTPIPGIYPFHVAVRTDMKYVPLLFPPLLHVSVQRRVGQGKVMFCNWSSGFLDWPTFISNTLGPMVKLIYGDYKTLVFLEDSKFELGLKVFSEKSIRVMQDEHMDEDEETAENSRRMQSMQHFKSGGSWDFLLHSSPSSILLTLNYEKDLFTTQPEHPVLSQWSYEGYTPPKEAINSPPVRLEVQATTSIDLSTGWKISGSRKVGQFTRMGLGIGVQGSMGLVCSITWSRLGQKLTIPIAICPFEIVNADIASMAVMVPWLTYAVMEFGFWRPRQRRKQKKAIAKQQRRVQRLMAKRKAESLEAIELMKDHVTRRQDMEEQRGGLVILHAEYGYIPPQSTFNVSRSGSRADENMVDVTIPVAALVDQGQLNIPRSIVKSEILGFSDPAPFMPKTLVGQSHSHIHKRANERTGYSTSLSFHIWYKLDLCSGEFFEYYHAPQRQCHLHHLRSAQDTIITIEWDRSTVRSRHAPQEA</sequence>
<dbReference type="AlphaFoldDB" id="F2PQC4"/>
<dbReference type="VEuPathDB" id="FungiDB:TEQG_03124"/>
<dbReference type="SMART" id="SM00271">
    <property type="entry name" value="DnaJ"/>
    <property type="match status" value="1"/>
</dbReference>
<keyword evidence="1" id="KW-0143">Chaperone</keyword>
<dbReference type="CDD" id="cd06257">
    <property type="entry name" value="DnaJ"/>
    <property type="match status" value="1"/>
</dbReference>
<evidence type="ECO:0000256" key="1">
    <source>
        <dbReference type="ARBA" id="ARBA00023186"/>
    </source>
</evidence>
<feature type="domain" description="J" evidence="4">
    <location>
        <begin position="38"/>
        <end position="107"/>
    </location>
</feature>
<dbReference type="PANTHER" id="PTHR44157:SF1">
    <property type="entry name" value="DNAJ HOMOLOG SUBFAMILY C MEMBER 11"/>
    <property type="match status" value="1"/>
</dbReference>
<dbReference type="Gene3D" id="1.10.287.110">
    <property type="entry name" value="DnaJ domain"/>
    <property type="match status" value="1"/>
</dbReference>
<dbReference type="PROSITE" id="PS50076">
    <property type="entry name" value="DNAJ_2"/>
    <property type="match status" value="1"/>
</dbReference>
<dbReference type="Pfam" id="PF00226">
    <property type="entry name" value="DnaJ"/>
    <property type="match status" value="1"/>
</dbReference>
<organism evidence="5 6">
    <name type="scientific">Trichophyton equinum (strain ATCC MYA-4606 / CBS 127.97)</name>
    <name type="common">Horse ringworm fungus</name>
    <dbReference type="NCBI Taxonomy" id="559882"/>
    <lineage>
        <taxon>Eukaryota</taxon>
        <taxon>Fungi</taxon>
        <taxon>Dikarya</taxon>
        <taxon>Ascomycota</taxon>
        <taxon>Pezizomycotina</taxon>
        <taxon>Eurotiomycetes</taxon>
        <taxon>Eurotiomycetidae</taxon>
        <taxon>Onygenales</taxon>
        <taxon>Arthrodermataceae</taxon>
        <taxon>Trichophyton</taxon>
    </lineage>
</organism>
<evidence type="ECO:0000256" key="2">
    <source>
        <dbReference type="SAM" id="Coils"/>
    </source>
</evidence>
<dbReference type="GO" id="GO:0005739">
    <property type="term" value="C:mitochondrion"/>
    <property type="evidence" value="ECO:0007669"/>
    <property type="project" value="GOC"/>
</dbReference>
<dbReference type="OrthoDB" id="666364at2759"/>
<name>F2PQC4_TRIEC</name>
<proteinExistence type="predicted"/>
<dbReference type="Proteomes" id="UP000009169">
    <property type="component" value="Unassembled WGS sequence"/>
</dbReference>
<evidence type="ECO:0000313" key="6">
    <source>
        <dbReference type="Proteomes" id="UP000009169"/>
    </source>
</evidence>
<dbReference type="InterPro" id="IPR024586">
    <property type="entry name" value="DnaJ-like_C11_C"/>
</dbReference>
<evidence type="ECO:0000259" key="4">
    <source>
        <dbReference type="PROSITE" id="PS50076"/>
    </source>
</evidence>
<feature type="region of interest" description="Disordered" evidence="3">
    <location>
        <begin position="1"/>
        <end position="22"/>
    </location>
</feature>
<dbReference type="InterPro" id="IPR036869">
    <property type="entry name" value="J_dom_sf"/>
</dbReference>
<reference evidence="6" key="1">
    <citation type="journal article" date="2012" name="MBio">
        <title>Comparative genome analysis of Trichophyton rubrum and related dermatophytes reveals candidate genes involved in infection.</title>
        <authorList>
            <person name="Martinez D.A."/>
            <person name="Oliver B.G."/>
            <person name="Graeser Y."/>
            <person name="Goldberg J.M."/>
            <person name="Li W."/>
            <person name="Martinez-Rossi N.M."/>
            <person name="Monod M."/>
            <person name="Shelest E."/>
            <person name="Barton R.C."/>
            <person name="Birch E."/>
            <person name="Brakhage A.A."/>
            <person name="Chen Z."/>
            <person name="Gurr S.J."/>
            <person name="Heiman D."/>
            <person name="Heitman J."/>
            <person name="Kosti I."/>
            <person name="Rossi A."/>
            <person name="Saif S."/>
            <person name="Samalova M."/>
            <person name="Saunders C.W."/>
            <person name="Shea T."/>
            <person name="Summerbell R.C."/>
            <person name="Xu J."/>
            <person name="Young S."/>
            <person name="Zeng Q."/>
            <person name="Birren B.W."/>
            <person name="Cuomo C.A."/>
            <person name="White T.C."/>
        </authorList>
    </citation>
    <scope>NUCLEOTIDE SEQUENCE [LARGE SCALE GENOMIC DNA]</scope>
    <source>
        <strain evidence="6">ATCC MYA-4606 / CBS 127.97</strain>
    </source>
</reference>
<dbReference type="PANTHER" id="PTHR44157">
    <property type="entry name" value="DNAJ HOMOLOG SUBFAMILY C MEMBER 11"/>
    <property type="match status" value="1"/>
</dbReference>
<dbReference type="eggNOG" id="KOG0718">
    <property type="taxonomic scope" value="Eukaryota"/>
</dbReference>
<evidence type="ECO:0000256" key="3">
    <source>
        <dbReference type="SAM" id="MobiDB-lite"/>
    </source>
</evidence>
<dbReference type="InterPro" id="IPR001623">
    <property type="entry name" value="DnaJ_domain"/>
</dbReference>
<dbReference type="Pfam" id="PF11875">
    <property type="entry name" value="DnaJ-like_C11_C"/>
    <property type="match status" value="1"/>
</dbReference>
<dbReference type="HOGENOM" id="CLU_019611_0_0_1"/>
<dbReference type="GO" id="GO:0042407">
    <property type="term" value="P:cristae formation"/>
    <property type="evidence" value="ECO:0007669"/>
    <property type="project" value="TreeGrafter"/>
</dbReference>
<gene>
    <name evidence="5" type="ORF">TEQG_03124</name>
</gene>
<dbReference type="SUPFAM" id="SSF46565">
    <property type="entry name" value="Chaperone J-domain"/>
    <property type="match status" value="1"/>
</dbReference>
<feature type="coiled-coil region" evidence="2">
    <location>
        <begin position="611"/>
        <end position="638"/>
    </location>
</feature>
<accession>F2PQC4</accession>
<feature type="region of interest" description="Disordered" evidence="3">
    <location>
        <begin position="214"/>
        <end position="238"/>
    </location>
</feature>
<dbReference type="EMBL" id="DS995731">
    <property type="protein sequence ID" value="EGE04092.1"/>
    <property type="molecule type" value="Genomic_DNA"/>
</dbReference>
<dbReference type="PRINTS" id="PR00625">
    <property type="entry name" value="JDOMAIN"/>
</dbReference>
<keyword evidence="6" id="KW-1185">Reference proteome</keyword>
<evidence type="ECO:0000313" key="5">
    <source>
        <dbReference type="EMBL" id="EGE04092.1"/>
    </source>
</evidence>
<dbReference type="InterPro" id="IPR052243">
    <property type="entry name" value="Mito_inner_membrane_organizer"/>
</dbReference>
<protein>
    <submittedName>
        <fullName evidence="5">DnaJ domain-containing protein</fullName>
    </submittedName>
</protein>